<reference evidence="1 2" key="1">
    <citation type="journal article" date="2017" name="Genome Biol. Evol.">
        <title>Phytophthora megakarya and P. palmivora, closely related causal agents of cacao black pod rot, underwent increases in genome sizes and gene numbers by different mechanisms.</title>
        <authorList>
            <person name="Ali S.S."/>
            <person name="Shao J."/>
            <person name="Lary D.J."/>
            <person name="Kronmiller B."/>
            <person name="Shen D."/>
            <person name="Strem M.D."/>
            <person name="Amoako-Attah I."/>
            <person name="Akrofi A.Y."/>
            <person name="Begoude B.A."/>
            <person name="Ten Hoopen G.M."/>
            <person name="Coulibaly K."/>
            <person name="Kebe B.I."/>
            <person name="Melnick R.L."/>
            <person name="Guiltinan M.J."/>
            <person name="Tyler B.M."/>
            <person name="Meinhardt L.W."/>
            <person name="Bailey B.A."/>
        </authorList>
    </citation>
    <scope>NUCLEOTIDE SEQUENCE [LARGE SCALE GENOMIC DNA]</scope>
    <source>
        <strain evidence="2">sbr112.9</strain>
    </source>
</reference>
<dbReference type="OrthoDB" id="129591at2759"/>
<gene>
    <name evidence="1" type="ORF">PHPALM_298</name>
</gene>
<dbReference type="SUPFAM" id="SSF56672">
    <property type="entry name" value="DNA/RNA polymerases"/>
    <property type="match status" value="1"/>
</dbReference>
<name>A0A2P4YV65_9STRA</name>
<proteinExistence type="predicted"/>
<accession>A0A2P4YV65</accession>
<dbReference type="EMBL" id="NCKW01000030">
    <property type="protein sequence ID" value="POM81695.1"/>
    <property type="molecule type" value="Genomic_DNA"/>
</dbReference>
<dbReference type="Proteomes" id="UP000237271">
    <property type="component" value="Unassembled WGS sequence"/>
</dbReference>
<keyword evidence="2" id="KW-1185">Reference proteome</keyword>
<evidence type="ECO:0008006" key="3">
    <source>
        <dbReference type="Google" id="ProtNLM"/>
    </source>
</evidence>
<evidence type="ECO:0000313" key="1">
    <source>
        <dbReference type="EMBL" id="POM81695.1"/>
    </source>
</evidence>
<evidence type="ECO:0000313" key="2">
    <source>
        <dbReference type="Proteomes" id="UP000237271"/>
    </source>
</evidence>
<sequence length="221" mass="24904">MLRGQTDTDPRPNKNLFQIAAPVNTALARTVSERNNIVRNGVKPLWITGLLPQQSSRPSNHSGIHKMSKQTRRHLCAGQRDGRYLMLTHTGSATREIRLINDYSSPYGHSINDYTDRENLPSISYNPPRDIAKRIYQLTTSRIGEGVLMMLGDVSGAFRHIPIHTDSVHKFAFVFDKFLVIDLSCGFGWCGSPAIYSIAGVIINSLYEHGIKPIRQFKWNV</sequence>
<protein>
    <recommendedName>
        <fullName evidence="3">Reverse transcriptase domain-containing protein</fullName>
    </recommendedName>
</protein>
<comment type="caution">
    <text evidence="1">The sequence shown here is derived from an EMBL/GenBank/DDBJ whole genome shotgun (WGS) entry which is preliminary data.</text>
</comment>
<dbReference type="AlphaFoldDB" id="A0A2P4YV65"/>
<organism evidence="1 2">
    <name type="scientific">Phytophthora palmivora</name>
    <dbReference type="NCBI Taxonomy" id="4796"/>
    <lineage>
        <taxon>Eukaryota</taxon>
        <taxon>Sar</taxon>
        <taxon>Stramenopiles</taxon>
        <taxon>Oomycota</taxon>
        <taxon>Peronosporomycetes</taxon>
        <taxon>Peronosporales</taxon>
        <taxon>Peronosporaceae</taxon>
        <taxon>Phytophthora</taxon>
    </lineage>
</organism>
<dbReference type="InterPro" id="IPR043502">
    <property type="entry name" value="DNA/RNA_pol_sf"/>
</dbReference>